<gene>
    <name evidence="2" type="ORF">ECRASSUSDP1_LOCUS17940</name>
</gene>
<dbReference type="Proteomes" id="UP001295684">
    <property type="component" value="Unassembled WGS sequence"/>
</dbReference>
<sequence>MKTLRNPRKMTLKGFIGLSNRLRKKLEKCFALDPVVLFLLGYNYRKFEDDCGSSRFEEFVESVKESMDTRIMSNAELEQTYSTLYNQSSLSEVFKLDCLKNHKTTFQDTAKDLPNLTKTLLSTPSPGQETQKKANFELEPLPKFLTLPTLPPAPATPTSSSSTSPLPHAQTTQNPLPRPRRPPPGPFPPKSLMKRPRISSKDSA</sequence>
<organism evidence="2 3">
    <name type="scientific">Euplotes crassus</name>
    <dbReference type="NCBI Taxonomy" id="5936"/>
    <lineage>
        <taxon>Eukaryota</taxon>
        <taxon>Sar</taxon>
        <taxon>Alveolata</taxon>
        <taxon>Ciliophora</taxon>
        <taxon>Intramacronucleata</taxon>
        <taxon>Spirotrichea</taxon>
        <taxon>Hypotrichia</taxon>
        <taxon>Euplotida</taxon>
        <taxon>Euplotidae</taxon>
        <taxon>Moneuplotes</taxon>
    </lineage>
</organism>
<evidence type="ECO:0000256" key="1">
    <source>
        <dbReference type="SAM" id="MobiDB-lite"/>
    </source>
</evidence>
<name>A0AAD1XQB2_EUPCR</name>
<accession>A0AAD1XQB2</accession>
<feature type="compositionally biased region" description="Low complexity" evidence="1">
    <location>
        <begin position="156"/>
        <end position="167"/>
    </location>
</feature>
<dbReference type="AlphaFoldDB" id="A0AAD1XQB2"/>
<evidence type="ECO:0000313" key="3">
    <source>
        <dbReference type="Proteomes" id="UP001295684"/>
    </source>
</evidence>
<keyword evidence="3" id="KW-1185">Reference proteome</keyword>
<reference evidence="2" key="1">
    <citation type="submission" date="2023-07" db="EMBL/GenBank/DDBJ databases">
        <authorList>
            <consortium name="AG Swart"/>
            <person name="Singh M."/>
            <person name="Singh A."/>
            <person name="Seah K."/>
            <person name="Emmerich C."/>
        </authorList>
    </citation>
    <scope>NUCLEOTIDE SEQUENCE</scope>
    <source>
        <strain evidence="2">DP1</strain>
    </source>
</reference>
<comment type="caution">
    <text evidence="2">The sequence shown here is derived from an EMBL/GenBank/DDBJ whole genome shotgun (WGS) entry which is preliminary data.</text>
</comment>
<proteinExistence type="predicted"/>
<protein>
    <submittedName>
        <fullName evidence="2">Uncharacterized protein</fullName>
    </submittedName>
</protein>
<evidence type="ECO:0000313" key="2">
    <source>
        <dbReference type="EMBL" id="CAI2376570.1"/>
    </source>
</evidence>
<feature type="region of interest" description="Disordered" evidence="1">
    <location>
        <begin position="144"/>
        <end position="204"/>
    </location>
</feature>
<dbReference type="EMBL" id="CAMPGE010018135">
    <property type="protein sequence ID" value="CAI2376570.1"/>
    <property type="molecule type" value="Genomic_DNA"/>
</dbReference>